<reference evidence="1" key="1">
    <citation type="submission" date="2024-06" db="EMBL/GenBank/DDBJ databases">
        <authorList>
            <person name="Coelho C."/>
            <person name="Bento M."/>
            <person name="Garcia E."/>
            <person name="Camelo A."/>
            <person name="Brandao I."/>
            <person name="Espirito Santo C."/>
            <person name="Trovao J."/>
            <person name="Verissimo A."/>
            <person name="Costa J."/>
            <person name="Tiago I."/>
        </authorList>
    </citation>
    <scope>NUCLEOTIDE SEQUENCE</scope>
    <source>
        <strain evidence="1">KWT182</strain>
    </source>
</reference>
<dbReference type="EMBL" id="CP157947">
    <property type="protein sequence ID" value="XBS69345.1"/>
    <property type="molecule type" value="Genomic_DNA"/>
</dbReference>
<organism evidence="1">
    <name type="scientific">Acerihabitans sp. KWT182</name>
    <dbReference type="NCBI Taxonomy" id="3157919"/>
    <lineage>
        <taxon>Bacteria</taxon>
        <taxon>Pseudomonadati</taxon>
        <taxon>Pseudomonadota</taxon>
        <taxon>Gammaproteobacteria</taxon>
        <taxon>Enterobacterales</taxon>
        <taxon>Pectobacteriaceae</taxon>
        <taxon>Acerihabitans</taxon>
    </lineage>
</organism>
<accession>A0AAU7Q8H0</accession>
<evidence type="ECO:0000313" key="1">
    <source>
        <dbReference type="EMBL" id="XBS69345.1"/>
    </source>
</evidence>
<name>A0AAU7Q8H0_9GAMM</name>
<protein>
    <recommendedName>
        <fullName evidence="2">Ubiquitin-like protease family profile domain-containing protein</fullName>
    </recommendedName>
</protein>
<sequence>MLCLNDSPQTLRKTFSADLNILAAEKKVMSEFEESDLSARVDIIVGLWSKYLAAATDPSSAADNCNSVLMGMKLCERIYAEQSTEIKARINESAAQLFYAAASRQLDLDPLDTRTKSRLCAMALSHIEANCIFDDSALIDDFSMNISHFLAIPLELAKIIGLRRLMNKTLLDAAIQLLAKDKPEFISTTTLLYNPHNSANPLDVAYLTEAAVLWKDNAKKKLKQLLPGQKLMIPVQSSPIDLEAQRVMDGHFSAILAVKTTEGHRFYIFDSNSSPDTKDNKSQLIRYLIEEGEKNRVFFLRQPFQYHNDCGLHTFNFLNYASPPPQGPLTRPASLRSCLKTIWPPWTSASIPSKPWAGTPVLSFVCVLCWIVLKTAISPVCNIGRI</sequence>
<dbReference type="AlphaFoldDB" id="A0AAU7Q8H0"/>
<proteinExistence type="predicted"/>
<evidence type="ECO:0008006" key="2">
    <source>
        <dbReference type="Google" id="ProtNLM"/>
    </source>
</evidence>
<gene>
    <name evidence="1" type="ORF">ABK905_23385</name>
</gene>
<dbReference type="SUPFAM" id="SSF54001">
    <property type="entry name" value="Cysteine proteinases"/>
    <property type="match status" value="1"/>
</dbReference>
<dbReference type="InterPro" id="IPR038765">
    <property type="entry name" value="Papain-like_cys_pep_sf"/>
</dbReference>